<evidence type="ECO:0000313" key="3">
    <source>
        <dbReference type="Proteomes" id="UP000238083"/>
    </source>
</evidence>
<evidence type="ECO:0000313" key="2">
    <source>
        <dbReference type="EMBL" id="PRY14034.1"/>
    </source>
</evidence>
<gene>
    <name evidence="2" type="ORF">CLV37_107153</name>
</gene>
<keyword evidence="1" id="KW-0472">Membrane</keyword>
<dbReference type="EMBL" id="PVZF01000007">
    <property type="protein sequence ID" value="PRY14034.1"/>
    <property type="molecule type" value="Genomic_DNA"/>
</dbReference>
<name>A0A2T0R2M2_9ACTN</name>
<comment type="caution">
    <text evidence="2">The sequence shown here is derived from an EMBL/GenBank/DDBJ whole genome shotgun (WGS) entry which is preliminary data.</text>
</comment>
<dbReference type="Proteomes" id="UP000238083">
    <property type="component" value="Unassembled WGS sequence"/>
</dbReference>
<feature type="transmembrane region" description="Helical" evidence="1">
    <location>
        <begin position="49"/>
        <end position="72"/>
    </location>
</feature>
<organism evidence="2 3">
    <name type="scientific">Kineococcus rhizosphaerae</name>
    <dbReference type="NCBI Taxonomy" id="559628"/>
    <lineage>
        <taxon>Bacteria</taxon>
        <taxon>Bacillati</taxon>
        <taxon>Actinomycetota</taxon>
        <taxon>Actinomycetes</taxon>
        <taxon>Kineosporiales</taxon>
        <taxon>Kineosporiaceae</taxon>
        <taxon>Kineococcus</taxon>
    </lineage>
</organism>
<sequence length="77" mass="7673">MNDVPTPVPPPTPPSGPNLGAVLAGLVLVAVGAAVGLHELFGLAFDWRYWAAGVLVLGGFGVVVSSVVRAAACGGHR</sequence>
<dbReference type="AlphaFoldDB" id="A0A2T0R2M2"/>
<keyword evidence="1" id="KW-0812">Transmembrane</keyword>
<reference evidence="2 3" key="1">
    <citation type="submission" date="2018-03" db="EMBL/GenBank/DDBJ databases">
        <title>Genomic Encyclopedia of Archaeal and Bacterial Type Strains, Phase II (KMG-II): from individual species to whole genera.</title>
        <authorList>
            <person name="Goeker M."/>
        </authorList>
    </citation>
    <scope>NUCLEOTIDE SEQUENCE [LARGE SCALE GENOMIC DNA]</scope>
    <source>
        <strain evidence="2 3">DSM 19711</strain>
    </source>
</reference>
<keyword evidence="3" id="KW-1185">Reference proteome</keyword>
<feature type="transmembrane region" description="Helical" evidence="1">
    <location>
        <begin position="20"/>
        <end position="37"/>
    </location>
</feature>
<proteinExistence type="predicted"/>
<dbReference type="RefSeq" id="WP_106211700.1">
    <property type="nucleotide sequence ID" value="NZ_PVZF01000007.1"/>
</dbReference>
<accession>A0A2T0R2M2</accession>
<protein>
    <submittedName>
        <fullName evidence="2">Uncharacterized protein</fullName>
    </submittedName>
</protein>
<keyword evidence="1" id="KW-1133">Transmembrane helix</keyword>
<evidence type="ECO:0000256" key="1">
    <source>
        <dbReference type="SAM" id="Phobius"/>
    </source>
</evidence>